<evidence type="ECO:0000256" key="10">
    <source>
        <dbReference type="ARBA" id="ARBA00023136"/>
    </source>
</evidence>
<keyword evidence="10 11" id="KW-0472">Membrane</keyword>
<feature type="transmembrane region" description="Helical" evidence="11">
    <location>
        <begin position="42"/>
        <end position="59"/>
    </location>
</feature>
<evidence type="ECO:0000259" key="12">
    <source>
        <dbReference type="PROSITE" id="PS51012"/>
    </source>
</evidence>
<comment type="similarity">
    <text evidence="2 11">Belongs to the ABC-2 integral membrane protein family.</text>
</comment>
<evidence type="ECO:0000256" key="7">
    <source>
        <dbReference type="ARBA" id="ARBA00022903"/>
    </source>
</evidence>
<keyword evidence="14" id="KW-1185">Reference proteome</keyword>
<comment type="subcellular location">
    <subcellularLocation>
        <location evidence="11">Cell inner membrane</location>
        <topology evidence="11">Multi-pass membrane protein</topology>
    </subcellularLocation>
    <subcellularLocation>
        <location evidence="1">Cell membrane</location>
        <topology evidence="1">Multi-pass membrane protein</topology>
    </subcellularLocation>
</comment>
<reference evidence="13 14" key="1">
    <citation type="submission" date="2018-01" db="EMBL/GenBank/DDBJ databases">
        <title>The draft genome sequence of Halioglobus japonicus S1-36.</title>
        <authorList>
            <person name="Du Z.-J."/>
            <person name="Shi M.-J."/>
        </authorList>
    </citation>
    <scope>NUCLEOTIDE SEQUENCE [LARGE SCALE GENOMIC DNA]</scope>
    <source>
        <strain evidence="13 14">S1-36</strain>
    </source>
</reference>
<evidence type="ECO:0000256" key="6">
    <source>
        <dbReference type="ARBA" id="ARBA00022692"/>
    </source>
</evidence>
<feature type="transmembrane region" description="Helical" evidence="11">
    <location>
        <begin position="12"/>
        <end position="36"/>
    </location>
</feature>
<keyword evidence="5" id="KW-0762">Sugar transport</keyword>
<organism evidence="13 14">
    <name type="scientific">Halioglobus japonicus</name>
    <dbReference type="NCBI Taxonomy" id="930805"/>
    <lineage>
        <taxon>Bacteria</taxon>
        <taxon>Pseudomonadati</taxon>
        <taxon>Pseudomonadota</taxon>
        <taxon>Gammaproteobacteria</taxon>
        <taxon>Cellvibrionales</taxon>
        <taxon>Halieaceae</taxon>
        <taxon>Halioglobus</taxon>
    </lineage>
</organism>
<feature type="transmembrane region" description="Helical" evidence="11">
    <location>
        <begin position="129"/>
        <end position="148"/>
    </location>
</feature>
<keyword evidence="4 11" id="KW-1003">Cell membrane</keyword>
<feature type="transmembrane region" description="Helical" evidence="11">
    <location>
        <begin position="102"/>
        <end position="123"/>
    </location>
</feature>
<dbReference type="GO" id="GO:0015920">
    <property type="term" value="P:lipopolysaccharide transport"/>
    <property type="evidence" value="ECO:0007669"/>
    <property type="project" value="TreeGrafter"/>
</dbReference>
<protein>
    <recommendedName>
        <fullName evidence="11">Transport permease protein</fullName>
    </recommendedName>
</protein>
<dbReference type="Proteomes" id="UP000235162">
    <property type="component" value="Unassembled WGS sequence"/>
</dbReference>
<dbReference type="InterPro" id="IPR013525">
    <property type="entry name" value="ABC2_TM"/>
</dbReference>
<evidence type="ECO:0000313" key="14">
    <source>
        <dbReference type="Proteomes" id="UP000235162"/>
    </source>
</evidence>
<gene>
    <name evidence="13" type="ORF">C0029_15525</name>
</gene>
<accession>A0AAP8MCB9</accession>
<dbReference type="InterPro" id="IPR047817">
    <property type="entry name" value="ABC2_TM_bact-type"/>
</dbReference>
<evidence type="ECO:0000256" key="3">
    <source>
        <dbReference type="ARBA" id="ARBA00022448"/>
    </source>
</evidence>
<dbReference type="InterPro" id="IPR000412">
    <property type="entry name" value="ABC_2_transport"/>
</dbReference>
<feature type="transmembrane region" description="Helical" evidence="11">
    <location>
        <begin position="210"/>
        <end position="231"/>
    </location>
</feature>
<dbReference type="PROSITE" id="PS51012">
    <property type="entry name" value="ABC_TM2"/>
    <property type="match status" value="1"/>
</dbReference>
<keyword evidence="3 11" id="KW-0813">Transport</keyword>
<dbReference type="PANTHER" id="PTHR30413:SF10">
    <property type="entry name" value="CAPSULE POLYSACCHARIDE EXPORT INNER-MEMBRANE PROTEIN CTRC"/>
    <property type="match status" value="1"/>
</dbReference>
<evidence type="ECO:0000256" key="9">
    <source>
        <dbReference type="ARBA" id="ARBA00023047"/>
    </source>
</evidence>
<dbReference type="GO" id="GO:0140359">
    <property type="term" value="F:ABC-type transporter activity"/>
    <property type="evidence" value="ECO:0007669"/>
    <property type="project" value="InterPro"/>
</dbReference>
<sequence>MLLKADASKFKLGFMWWFLEPLMWVGVFYIVFSLILDTGRKSGDFIFFLACGKFAFIWFSKTVIQASGSIVASQGLIGKVNMPKSLWPMSGIQESLYRQSSVYLLLLVILLIGGVSPNAGWLLLLPIAAVMYLLIVTCGLIGACLVCIARDFQKFIPLGMTFLLFTSGIFWDVRDIPNQDKAEMLLTVNPLAFLLHCHRQVLLYNETPDMAHLLSLAAICCALIGLTVLYMRRYSKYLALKVLT</sequence>
<dbReference type="GO" id="GO:0043190">
    <property type="term" value="C:ATP-binding cassette (ABC) transporter complex"/>
    <property type="evidence" value="ECO:0007669"/>
    <property type="project" value="InterPro"/>
</dbReference>
<dbReference type="PRINTS" id="PR00164">
    <property type="entry name" value="ABC2TRNSPORT"/>
</dbReference>
<keyword evidence="6 11" id="KW-0812">Transmembrane</keyword>
<evidence type="ECO:0000256" key="2">
    <source>
        <dbReference type="ARBA" id="ARBA00007783"/>
    </source>
</evidence>
<keyword evidence="8 11" id="KW-1133">Transmembrane helix</keyword>
<dbReference type="EMBL" id="PKUR01000004">
    <property type="protein sequence ID" value="PLW85197.1"/>
    <property type="molecule type" value="Genomic_DNA"/>
</dbReference>
<feature type="transmembrane region" description="Helical" evidence="11">
    <location>
        <begin position="155"/>
        <end position="171"/>
    </location>
</feature>
<dbReference type="GO" id="GO:0015774">
    <property type="term" value="P:polysaccharide transport"/>
    <property type="evidence" value="ECO:0007669"/>
    <property type="project" value="UniProtKB-KW"/>
</dbReference>
<comment type="caution">
    <text evidence="13">The sequence shown here is derived from an EMBL/GenBank/DDBJ whole genome shotgun (WGS) entry which is preliminary data.</text>
</comment>
<feature type="domain" description="ABC transmembrane type-2" evidence="12">
    <location>
        <begin position="12"/>
        <end position="234"/>
    </location>
</feature>
<evidence type="ECO:0000313" key="13">
    <source>
        <dbReference type="EMBL" id="PLW85197.1"/>
    </source>
</evidence>
<evidence type="ECO:0000256" key="1">
    <source>
        <dbReference type="ARBA" id="ARBA00004651"/>
    </source>
</evidence>
<dbReference type="AlphaFoldDB" id="A0AAP8MCB9"/>
<keyword evidence="9" id="KW-0625">Polysaccharide transport</keyword>
<dbReference type="PANTHER" id="PTHR30413">
    <property type="entry name" value="INNER MEMBRANE TRANSPORT PERMEASE"/>
    <property type="match status" value="1"/>
</dbReference>
<evidence type="ECO:0000256" key="4">
    <source>
        <dbReference type="ARBA" id="ARBA00022475"/>
    </source>
</evidence>
<keyword evidence="7" id="KW-0972">Capsule biogenesis/degradation</keyword>
<evidence type="ECO:0000256" key="5">
    <source>
        <dbReference type="ARBA" id="ARBA00022597"/>
    </source>
</evidence>
<name>A0AAP8MCB9_9GAMM</name>
<evidence type="ECO:0000256" key="11">
    <source>
        <dbReference type="RuleBase" id="RU361157"/>
    </source>
</evidence>
<dbReference type="Pfam" id="PF01061">
    <property type="entry name" value="ABC2_membrane"/>
    <property type="match status" value="1"/>
</dbReference>
<evidence type="ECO:0000256" key="8">
    <source>
        <dbReference type="ARBA" id="ARBA00022989"/>
    </source>
</evidence>
<proteinExistence type="inferred from homology"/>